<proteinExistence type="predicted"/>
<evidence type="ECO:0000313" key="2">
    <source>
        <dbReference type="Proteomes" id="UP000434925"/>
    </source>
</evidence>
<dbReference type="EMBL" id="VZPO01000009">
    <property type="protein sequence ID" value="KAB0501628.1"/>
    <property type="molecule type" value="Genomic_DNA"/>
</dbReference>
<name>A0A7V7TK69_9PSED</name>
<reference evidence="1 2" key="1">
    <citation type="submission" date="2019-09" db="EMBL/GenBank/DDBJ databases">
        <title>Draft genome sequences of 48 bacterial type strains from the CCUG.</title>
        <authorList>
            <person name="Tunovic T."/>
            <person name="Pineiro-Iglesias B."/>
            <person name="Unosson C."/>
            <person name="Inganas E."/>
            <person name="Ohlen M."/>
            <person name="Cardew S."/>
            <person name="Jensie-Markopoulos S."/>
            <person name="Salva-Serra F."/>
            <person name="Jaen-Luchoro D."/>
            <person name="Karlsson R."/>
            <person name="Svensson-Stadler L."/>
            <person name="Chun J."/>
            <person name="Moore E."/>
        </authorList>
    </citation>
    <scope>NUCLEOTIDE SEQUENCE [LARGE SCALE GENOMIC DNA]</scope>
    <source>
        <strain evidence="1 2">CCUG 51522</strain>
    </source>
</reference>
<evidence type="ECO:0000313" key="1">
    <source>
        <dbReference type="EMBL" id="KAB0501628.1"/>
    </source>
</evidence>
<comment type="caution">
    <text evidence="1">The sequence shown here is derived from an EMBL/GenBank/DDBJ whole genome shotgun (WGS) entry which is preliminary data.</text>
</comment>
<dbReference type="AlphaFoldDB" id="A0A7V7TK69"/>
<sequence length="96" mass="10333">MEGYLLGLLLASSWSSPQLEGNFLGRSGEPARIVSEGGSGFFMAFDGDDIGLGADECLMPNTRCNKTRNWRALLASIGPGPFELGFFIPDFIGSRQ</sequence>
<gene>
    <name evidence="1" type="ORF">F7R14_22680</name>
</gene>
<accession>A0A7V7TK69</accession>
<dbReference type="RefSeq" id="WP_151152253.1">
    <property type="nucleotide sequence ID" value="NZ_JABTYG010000013.1"/>
</dbReference>
<organism evidence="1 2">
    <name type="scientific">Pseudomonas lini</name>
    <dbReference type="NCBI Taxonomy" id="163011"/>
    <lineage>
        <taxon>Bacteria</taxon>
        <taxon>Pseudomonadati</taxon>
        <taxon>Pseudomonadota</taxon>
        <taxon>Gammaproteobacteria</taxon>
        <taxon>Pseudomonadales</taxon>
        <taxon>Pseudomonadaceae</taxon>
        <taxon>Pseudomonas</taxon>
    </lineage>
</organism>
<protein>
    <submittedName>
        <fullName evidence="1">Uncharacterized protein</fullName>
    </submittedName>
</protein>
<dbReference type="Proteomes" id="UP000434925">
    <property type="component" value="Unassembled WGS sequence"/>
</dbReference>